<dbReference type="Proteomes" id="UP000799778">
    <property type="component" value="Unassembled WGS sequence"/>
</dbReference>
<dbReference type="EMBL" id="ML978074">
    <property type="protein sequence ID" value="KAF2011277.1"/>
    <property type="molecule type" value="Genomic_DNA"/>
</dbReference>
<dbReference type="SUPFAM" id="SSF55729">
    <property type="entry name" value="Acyl-CoA N-acyltransferases (Nat)"/>
    <property type="match status" value="1"/>
</dbReference>
<dbReference type="CDD" id="cd04301">
    <property type="entry name" value="NAT_SF"/>
    <property type="match status" value="1"/>
</dbReference>
<accession>A0A6A5XEP7</accession>
<keyword evidence="2" id="KW-0808">Transferase</keyword>
<dbReference type="InterPro" id="IPR000182">
    <property type="entry name" value="GNAT_dom"/>
</dbReference>
<gene>
    <name evidence="2" type="ORF">BU24DRAFT_277834</name>
</gene>
<proteinExistence type="predicted"/>
<dbReference type="PANTHER" id="PTHR42791:SF5">
    <property type="entry name" value="HYPOTHETICAL ACETYLTRANSFERASE (EUROFUNG)"/>
    <property type="match status" value="1"/>
</dbReference>
<dbReference type="Pfam" id="PF00583">
    <property type="entry name" value="Acetyltransf_1"/>
    <property type="match status" value="1"/>
</dbReference>
<sequence length="231" mass="26685">MGLKLVPAKHADMHEMVEVVYIANSDPRDPFVDLCLPGLGDWSSSTLEEGIDEVTKNYLEEWKASSTQTWLKVVDENTGKITSVSRWELHEKNPFADGLPHINAAWLPEGSKIREYAEWLINTRYGQASERCQSPHVWLDICATLPEFRRRGAASQALQWGINKADEMDVEAFIEASIEGAQLYERFGFRTIHIMDLRKEATEDQEWASLAEEYPLHYRWMEREKKSNRNV</sequence>
<dbReference type="PANTHER" id="PTHR42791">
    <property type="entry name" value="GNAT FAMILY ACETYLTRANSFERASE"/>
    <property type="match status" value="1"/>
</dbReference>
<name>A0A6A5XEP7_9PLEO</name>
<evidence type="ECO:0000313" key="3">
    <source>
        <dbReference type="Proteomes" id="UP000799778"/>
    </source>
</evidence>
<dbReference type="RefSeq" id="XP_033379616.1">
    <property type="nucleotide sequence ID" value="XM_033522668.1"/>
</dbReference>
<dbReference type="GeneID" id="54280065"/>
<organism evidence="2 3">
    <name type="scientific">Aaosphaeria arxii CBS 175.79</name>
    <dbReference type="NCBI Taxonomy" id="1450172"/>
    <lineage>
        <taxon>Eukaryota</taxon>
        <taxon>Fungi</taxon>
        <taxon>Dikarya</taxon>
        <taxon>Ascomycota</taxon>
        <taxon>Pezizomycotina</taxon>
        <taxon>Dothideomycetes</taxon>
        <taxon>Pleosporomycetidae</taxon>
        <taxon>Pleosporales</taxon>
        <taxon>Pleosporales incertae sedis</taxon>
        <taxon>Aaosphaeria</taxon>
    </lineage>
</organism>
<dbReference type="PROSITE" id="PS51186">
    <property type="entry name" value="GNAT"/>
    <property type="match status" value="1"/>
</dbReference>
<reference evidence="2" key="1">
    <citation type="journal article" date="2020" name="Stud. Mycol.">
        <title>101 Dothideomycetes genomes: a test case for predicting lifestyles and emergence of pathogens.</title>
        <authorList>
            <person name="Haridas S."/>
            <person name="Albert R."/>
            <person name="Binder M."/>
            <person name="Bloem J."/>
            <person name="Labutti K."/>
            <person name="Salamov A."/>
            <person name="Andreopoulos B."/>
            <person name="Baker S."/>
            <person name="Barry K."/>
            <person name="Bills G."/>
            <person name="Bluhm B."/>
            <person name="Cannon C."/>
            <person name="Castanera R."/>
            <person name="Culley D."/>
            <person name="Daum C."/>
            <person name="Ezra D."/>
            <person name="Gonzalez J."/>
            <person name="Henrissat B."/>
            <person name="Kuo A."/>
            <person name="Liang C."/>
            <person name="Lipzen A."/>
            <person name="Lutzoni F."/>
            <person name="Magnuson J."/>
            <person name="Mondo S."/>
            <person name="Nolan M."/>
            <person name="Ohm R."/>
            <person name="Pangilinan J."/>
            <person name="Park H.-J."/>
            <person name="Ramirez L."/>
            <person name="Alfaro M."/>
            <person name="Sun H."/>
            <person name="Tritt A."/>
            <person name="Yoshinaga Y."/>
            <person name="Zwiers L.-H."/>
            <person name="Turgeon B."/>
            <person name="Goodwin S."/>
            <person name="Spatafora J."/>
            <person name="Crous P."/>
            <person name="Grigoriev I."/>
        </authorList>
    </citation>
    <scope>NUCLEOTIDE SEQUENCE</scope>
    <source>
        <strain evidence="2">CBS 175.79</strain>
    </source>
</reference>
<evidence type="ECO:0000313" key="2">
    <source>
        <dbReference type="EMBL" id="KAF2011277.1"/>
    </source>
</evidence>
<dbReference type="Gene3D" id="3.40.630.30">
    <property type="match status" value="1"/>
</dbReference>
<dbReference type="OrthoDB" id="410198at2759"/>
<dbReference type="InterPro" id="IPR052523">
    <property type="entry name" value="Trichothecene_AcTrans"/>
</dbReference>
<feature type="domain" description="N-acetyltransferase" evidence="1">
    <location>
        <begin position="71"/>
        <end position="217"/>
    </location>
</feature>
<keyword evidence="3" id="KW-1185">Reference proteome</keyword>
<dbReference type="AlphaFoldDB" id="A0A6A5XEP7"/>
<protein>
    <submittedName>
        <fullName evidence="2">GNAT acetyltransferase-like protein</fullName>
    </submittedName>
</protein>
<dbReference type="GO" id="GO:0016747">
    <property type="term" value="F:acyltransferase activity, transferring groups other than amino-acyl groups"/>
    <property type="evidence" value="ECO:0007669"/>
    <property type="project" value="InterPro"/>
</dbReference>
<evidence type="ECO:0000259" key="1">
    <source>
        <dbReference type="PROSITE" id="PS51186"/>
    </source>
</evidence>
<dbReference type="InterPro" id="IPR016181">
    <property type="entry name" value="Acyl_CoA_acyltransferase"/>
</dbReference>